<evidence type="ECO:0000256" key="1">
    <source>
        <dbReference type="ARBA" id="ARBA00006739"/>
    </source>
</evidence>
<evidence type="ECO:0000313" key="6">
    <source>
        <dbReference type="Proteomes" id="UP000463857"/>
    </source>
</evidence>
<dbReference type="AlphaFoldDB" id="A0A7L4YTG4"/>
<dbReference type="KEGG" id="eke:EK0264_10600"/>
<dbReference type="SUPFAM" id="SSF53448">
    <property type="entry name" value="Nucleotide-diphospho-sugar transferases"/>
    <property type="match status" value="1"/>
</dbReference>
<dbReference type="OrthoDB" id="9810303at2"/>
<gene>
    <name evidence="5" type="ORF">EK0264_10600</name>
</gene>
<evidence type="ECO:0000256" key="3">
    <source>
        <dbReference type="ARBA" id="ARBA00022679"/>
    </source>
</evidence>
<comment type="similarity">
    <text evidence="1">Belongs to the glycosyltransferase 2 family.</text>
</comment>
<feature type="domain" description="Glycosyltransferase 2-like" evidence="4">
    <location>
        <begin position="2"/>
        <end position="165"/>
    </location>
</feature>
<reference evidence="5 6" key="1">
    <citation type="journal article" date="2018" name="Int. J. Syst. Evol. Microbiol.">
        <title>Epidermidibacterium keratini gen. nov., sp. nov., a member of the family Sporichthyaceae, isolated from keratin epidermis.</title>
        <authorList>
            <person name="Lee D.G."/>
            <person name="Trujillo M.E."/>
            <person name="Kang S."/>
            <person name="Nam J.J."/>
            <person name="Kim Y.J."/>
        </authorList>
    </citation>
    <scope>NUCLEOTIDE SEQUENCE [LARGE SCALE GENOMIC DNA]</scope>
    <source>
        <strain evidence="5 6">EPI-7</strain>
    </source>
</reference>
<dbReference type="FunFam" id="3.90.550.10:FF:000122">
    <property type="entry name" value="Dolichol-phosphate mannosyltransferase subunit 1"/>
    <property type="match status" value="1"/>
</dbReference>
<organism evidence="5 6">
    <name type="scientific">Epidermidibacterium keratini</name>
    <dbReference type="NCBI Taxonomy" id="1891644"/>
    <lineage>
        <taxon>Bacteria</taxon>
        <taxon>Bacillati</taxon>
        <taxon>Actinomycetota</taxon>
        <taxon>Actinomycetes</taxon>
        <taxon>Sporichthyales</taxon>
        <taxon>Sporichthyaceae</taxon>
        <taxon>Epidermidibacterium</taxon>
    </lineage>
</organism>
<dbReference type="Pfam" id="PF00535">
    <property type="entry name" value="Glycos_transf_2"/>
    <property type="match status" value="1"/>
</dbReference>
<dbReference type="Proteomes" id="UP000463857">
    <property type="component" value="Chromosome"/>
</dbReference>
<dbReference type="GO" id="GO:0004582">
    <property type="term" value="F:dolichyl-phosphate beta-D-mannosyltransferase activity"/>
    <property type="evidence" value="ECO:0007669"/>
    <property type="project" value="InterPro"/>
</dbReference>
<keyword evidence="6" id="KW-1185">Reference proteome</keyword>
<protein>
    <submittedName>
        <fullName evidence="5">Glycosyltransferase</fullName>
    </submittedName>
</protein>
<dbReference type="PANTHER" id="PTHR43398:SF1">
    <property type="entry name" value="DOLICHOL-PHOSPHATE MANNOSYLTRANSFERASE SUBUNIT 1"/>
    <property type="match status" value="1"/>
</dbReference>
<proteinExistence type="inferred from homology"/>
<accession>A0A7L4YTG4</accession>
<dbReference type="InterPro" id="IPR001173">
    <property type="entry name" value="Glyco_trans_2-like"/>
</dbReference>
<dbReference type="PANTHER" id="PTHR43398">
    <property type="entry name" value="DOLICHOL-PHOSPHATE MANNOSYLTRANSFERASE SUBUNIT 1"/>
    <property type="match status" value="1"/>
</dbReference>
<keyword evidence="2" id="KW-0328">Glycosyltransferase</keyword>
<name>A0A7L4YTG4_9ACTN</name>
<sequence>MVVLPTYNEAASLRGVLGRLLGANPDIDVLVVDDGSPDGTGQIADEIASTDRRVHVLHRSAKTGLGDAYIDGFRWALAREYDVIGEMDADGSHQPEQLGRLRGAIEYADVVIGSRWVSGGTIKNWPRGREVLSRVGNIYIRRALGLRVRDVTAGYRLYRAGVLDTIELDGVVSHGYCFQTDLTRRAADAGFSIVEVPIDFVERELGESKMSGSIVTETLKNVTVWGLQRGARAVRRPRQR</sequence>
<dbReference type="InterPro" id="IPR039528">
    <property type="entry name" value="DPM1-like"/>
</dbReference>
<dbReference type="GO" id="GO:0016020">
    <property type="term" value="C:membrane"/>
    <property type="evidence" value="ECO:0007669"/>
    <property type="project" value="GOC"/>
</dbReference>
<evidence type="ECO:0000256" key="2">
    <source>
        <dbReference type="ARBA" id="ARBA00022676"/>
    </source>
</evidence>
<dbReference type="FunCoup" id="A0A7L4YTG4">
    <property type="interactions" value="211"/>
</dbReference>
<dbReference type="EMBL" id="CP047156">
    <property type="protein sequence ID" value="QHC02390.1"/>
    <property type="molecule type" value="Genomic_DNA"/>
</dbReference>
<dbReference type="InterPro" id="IPR029044">
    <property type="entry name" value="Nucleotide-diphossugar_trans"/>
</dbReference>
<dbReference type="InParanoid" id="A0A7L4YTG4"/>
<dbReference type="GO" id="GO:0009247">
    <property type="term" value="P:glycolipid biosynthetic process"/>
    <property type="evidence" value="ECO:0007669"/>
    <property type="project" value="TreeGrafter"/>
</dbReference>
<evidence type="ECO:0000259" key="4">
    <source>
        <dbReference type="Pfam" id="PF00535"/>
    </source>
</evidence>
<dbReference type="Gene3D" id="3.90.550.10">
    <property type="entry name" value="Spore Coat Polysaccharide Biosynthesis Protein SpsA, Chain A"/>
    <property type="match status" value="1"/>
</dbReference>
<evidence type="ECO:0000313" key="5">
    <source>
        <dbReference type="EMBL" id="QHC02390.1"/>
    </source>
</evidence>
<keyword evidence="3 5" id="KW-0808">Transferase</keyword>
<dbReference type="CDD" id="cd06442">
    <property type="entry name" value="DPM1_like"/>
    <property type="match status" value="1"/>
</dbReference>